<dbReference type="Proteomes" id="UP000186817">
    <property type="component" value="Unassembled WGS sequence"/>
</dbReference>
<feature type="compositionally biased region" description="Low complexity" evidence="1">
    <location>
        <begin position="146"/>
        <end position="162"/>
    </location>
</feature>
<proteinExistence type="predicted"/>
<evidence type="ECO:0000313" key="3">
    <source>
        <dbReference type="Proteomes" id="UP000186817"/>
    </source>
</evidence>
<reference evidence="2 3" key="1">
    <citation type="submission" date="2016-02" db="EMBL/GenBank/DDBJ databases">
        <title>Genome analysis of coral dinoflagellate symbionts highlights evolutionary adaptations to a symbiotic lifestyle.</title>
        <authorList>
            <person name="Aranda M."/>
            <person name="Li Y."/>
            <person name="Liew Y.J."/>
            <person name="Baumgarten S."/>
            <person name="Simakov O."/>
            <person name="Wilson M."/>
            <person name="Piel J."/>
            <person name="Ashoor H."/>
            <person name="Bougouffa S."/>
            <person name="Bajic V.B."/>
            <person name="Ryu T."/>
            <person name="Ravasi T."/>
            <person name="Bayer T."/>
            <person name="Micklem G."/>
            <person name="Kim H."/>
            <person name="Bhak J."/>
            <person name="Lajeunesse T.C."/>
            <person name="Voolstra C.R."/>
        </authorList>
    </citation>
    <scope>NUCLEOTIDE SEQUENCE [LARGE SCALE GENOMIC DNA]</scope>
    <source>
        <strain evidence="2 3">CCMP2467</strain>
    </source>
</reference>
<feature type="region of interest" description="Disordered" evidence="1">
    <location>
        <begin position="45"/>
        <end position="88"/>
    </location>
</feature>
<accession>A0A1Q9DF04</accession>
<gene>
    <name evidence="2" type="ORF">AK812_SmicGene24278</name>
</gene>
<protein>
    <submittedName>
        <fullName evidence="2">Uncharacterized protein</fullName>
    </submittedName>
</protein>
<feature type="region of interest" description="Disordered" evidence="1">
    <location>
        <begin position="107"/>
        <end position="209"/>
    </location>
</feature>
<feature type="compositionally biased region" description="Polar residues" evidence="1">
    <location>
        <begin position="60"/>
        <end position="74"/>
    </location>
</feature>
<comment type="caution">
    <text evidence="2">The sequence shown here is derived from an EMBL/GenBank/DDBJ whole genome shotgun (WGS) entry which is preliminary data.</text>
</comment>
<keyword evidence="3" id="KW-1185">Reference proteome</keyword>
<organism evidence="2 3">
    <name type="scientific">Symbiodinium microadriaticum</name>
    <name type="common">Dinoflagellate</name>
    <name type="synonym">Zooxanthella microadriatica</name>
    <dbReference type="NCBI Taxonomy" id="2951"/>
    <lineage>
        <taxon>Eukaryota</taxon>
        <taxon>Sar</taxon>
        <taxon>Alveolata</taxon>
        <taxon>Dinophyceae</taxon>
        <taxon>Suessiales</taxon>
        <taxon>Symbiodiniaceae</taxon>
        <taxon>Symbiodinium</taxon>
    </lineage>
</organism>
<dbReference type="AlphaFoldDB" id="A0A1Q9DF04"/>
<name>A0A1Q9DF04_SYMMI</name>
<evidence type="ECO:0000256" key="1">
    <source>
        <dbReference type="SAM" id="MobiDB-lite"/>
    </source>
</evidence>
<sequence length="209" mass="21413">MLSPTRCANMPYVSRGYSKVLKQQTVVSESLKDSLEQLVTRVNRMLKPAQDGTGRRSPSRNRSTAQSREPSAQGLSGGLPGRMPAAQEAARPGLGNIATAKGAELAGSAQVPGGGPIQRHSTGPAARPCGPSTATLPGFPAGSYVGPAPGATRPAGPTMAPGPGQGPPPQGCRPMRPQVPIHVAQQHGKAPPYAMMGQARSLQVRPPGP</sequence>
<evidence type="ECO:0000313" key="2">
    <source>
        <dbReference type="EMBL" id="OLP93786.1"/>
    </source>
</evidence>
<dbReference type="EMBL" id="LSRX01000569">
    <property type="protein sequence ID" value="OLP93786.1"/>
    <property type="molecule type" value="Genomic_DNA"/>
</dbReference>